<feature type="region of interest" description="Disordered" evidence="7">
    <location>
        <begin position="237"/>
        <end position="258"/>
    </location>
</feature>
<evidence type="ECO:0000313" key="9">
    <source>
        <dbReference type="EMBL" id="EXV02137.1"/>
    </source>
</evidence>
<protein>
    <submittedName>
        <fullName evidence="9">MatE (Na+-driven multidrug efflux pump) domain protein</fullName>
    </submittedName>
</protein>
<dbReference type="InterPro" id="IPR052031">
    <property type="entry name" value="Membrane_Transporter-Flippase"/>
</dbReference>
<gene>
    <name evidence="9" type="ORF">X797_004982</name>
</gene>
<comment type="subcellular location">
    <subcellularLocation>
        <location evidence="1">Cell membrane</location>
        <topology evidence="1">Multi-pass membrane protein</topology>
    </subcellularLocation>
</comment>
<evidence type="ECO:0000256" key="5">
    <source>
        <dbReference type="ARBA" id="ARBA00022989"/>
    </source>
</evidence>
<evidence type="ECO:0000256" key="3">
    <source>
        <dbReference type="ARBA" id="ARBA00022475"/>
    </source>
</evidence>
<accession>A0A0A1UVU6</accession>
<reference evidence="9 10" key="1">
    <citation type="submission" date="2014-02" db="EMBL/GenBank/DDBJ databases">
        <title>The genome sequence of the entomopathogenic fungus Metarhizium robertsii ARSEF 2575.</title>
        <authorList>
            <person name="Giuliano Garisto Donzelli B."/>
            <person name="Roe B.A."/>
            <person name="Macmil S.L."/>
            <person name="Krasnoff S.B."/>
            <person name="Gibson D.M."/>
        </authorList>
    </citation>
    <scope>NUCLEOTIDE SEQUENCE [LARGE SCALE GENOMIC DNA]</scope>
    <source>
        <strain evidence="9 10">ARSEF 2575</strain>
    </source>
</reference>
<dbReference type="OrthoDB" id="2119662at2759"/>
<dbReference type="PANTHER" id="PTHR43549">
    <property type="entry name" value="MULTIDRUG RESISTANCE PROTEIN YPNP-RELATED"/>
    <property type="match status" value="1"/>
</dbReference>
<evidence type="ECO:0000256" key="7">
    <source>
        <dbReference type="SAM" id="MobiDB-lite"/>
    </source>
</evidence>
<keyword evidence="2" id="KW-0813">Transport</keyword>
<keyword evidence="3" id="KW-1003">Cell membrane</keyword>
<feature type="transmembrane region" description="Helical" evidence="8">
    <location>
        <begin position="173"/>
        <end position="197"/>
    </location>
</feature>
<evidence type="ECO:0000256" key="1">
    <source>
        <dbReference type="ARBA" id="ARBA00004651"/>
    </source>
</evidence>
<feature type="transmembrane region" description="Helical" evidence="8">
    <location>
        <begin position="404"/>
        <end position="426"/>
    </location>
</feature>
<proteinExistence type="predicted"/>
<feature type="transmembrane region" description="Helical" evidence="8">
    <location>
        <begin position="433"/>
        <end position="451"/>
    </location>
</feature>
<feature type="transmembrane region" description="Helical" evidence="8">
    <location>
        <begin position="209"/>
        <end position="229"/>
    </location>
</feature>
<dbReference type="HOGENOM" id="CLU_030965_1_0_1"/>
<name>A0A0A1UVU6_9HYPO</name>
<sequence length="504" mass="55644">MPGLLCFYKRRWARAQYSGALSLNVFSFTLPALYGTLVKLWVANIDPRMVVTTESAGPSLLFTHHTYTYITTIAEVVNDGLPRAAWSTIGDTTAPYTHRLSLTYTLILAQSILGLVMSIVILIAARAFAKSFVPVEVRLGSITYVRISAFSALGSAIEAAVNASARTLDRPDIPLVLSSIKFAVNIVLDMLLISTFHVGRHTPSVNMQAGIQVTCNLTAAFSGLAYLLAVHRRRKQGNEEEYEEGEREGDEGGGRSTTPKPSIQALFKVLGPRGVPAFIESAVRNALYLWLIANITSLGITYATAWSVFNTIRWGLVMVPVSALEATTLTFVGHKWGIWKRRFAGVTNVSLGSLLGIARPACKSIFIALVFEVPTCVFLSFWGARPFAKFLSRNDDVAKVTAHMWKTIDWCYILYAVSTQLAAVLLATRPKWYLWQSLASNLLYVLPWAIVCQVKHLDESNAWTYHALVFGGSLVFSFFCVPIVLGLCARDLKTRRAHLEPVEQ</sequence>
<evidence type="ECO:0000256" key="4">
    <source>
        <dbReference type="ARBA" id="ARBA00022692"/>
    </source>
</evidence>
<feature type="transmembrane region" description="Helical" evidence="8">
    <location>
        <begin position="365"/>
        <end position="384"/>
    </location>
</feature>
<dbReference type="EMBL" id="JELW01000006">
    <property type="protein sequence ID" value="EXV02137.1"/>
    <property type="molecule type" value="Genomic_DNA"/>
</dbReference>
<dbReference type="Proteomes" id="UP000030151">
    <property type="component" value="Unassembled WGS sequence"/>
</dbReference>
<feature type="transmembrane region" description="Helical" evidence="8">
    <location>
        <begin position="463"/>
        <end position="489"/>
    </location>
</feature>
<dbReference type="PANTHER" id="PTHR43549:SF2">
    <property type="entry name" value="MULTIDRUG RESISTANCE PROTEIN NORM-RELATED"/>
    <property type="match status" value="1"/>
</dbReference>
<evidence type="ECO:0000313" key="10">
    <source>
        <dbReference type="Proteomes" id="UP000030151"/>
    </source>
</evidence>
<dbReference type="AlphaFoldDB" id="A0A0A1UVU6"/>
<organism evidence="9 10">
    <name type="scientific">Metarhizium robertsii</name>
    <dbReference type="NCBI Taxonomy" id="568076"/>
    <lineage>
        <taxon>Eukaryota</taxon>
        <taxon>Fungi</taxon>
        <taxon>Dikarya</taxon>
        <taxon>Ascomycota</taxon>
        <taxon>Pezizomycotina</taxon>
        <taxon>Sordariomycetes</taxon>
        <taxon>Hypocreomycetidae</taxon>
        <taxon>Hypocreales</taxon>
        <taxon>Clavicipitaceae</taxon>
        <taxon>Metarhizium</taxon>
    </lineage>
</organism>
<feature type="transmembrane region" description="Helical" evidence="8">
    <location>
        <begin position="106"/>
        <end position="129"/>
    </location>
</feature>
<dbReference type="eggNOG" id="ENOG502RBVG">
    <property type="taxonomic scope" value="Eukaryota"/>
</dbReference>
<evidence type="ECO:0000256" key="6">
    <source>
        <dbReference type="ARBA" id="ARBA00023136"/>
    </source>
</evidence>
<keyword evidence="5 8" id="KW-1133">Transmembrane helix</keyword>
<evidence type="ECO:0000256" key="2">
    <source>
        <dbReference type="ARBA" id="ARBA00022448"/>
    </source>
</evidence>
<evidence type="ECO:0000256" key="8">
    <source>
        <dbReference type="SAM" id="Phobius"/>
    </source>
</evidence>
<feature type="transmembrane region" description="Helical" evidence="8">
    <location>
        <begin position="20"/>
        <end position="42"/>
    </location>
</feature>
<feature type="transmembrane region" description="Helical" evidence="8">
    <location>
        <begin position="312"/>
        <end position="332"/>
    </location>
</feature>
<feature type="compositionally biased region" description="Acidic residues" evidence="7">
    <location>
        <begin position="239"/>
        <end position="251"/>
    </location>
</feature>
<feature type="transmembrane region" description="Helical" evidence="8">
    <location>
        <begin position="287"/>
        <end position="306"/>
    </location>
</feature>
<dbReference type="GO" id="GO:0005886">
    <property type="term" value="C:plasma membrane"/>
    <property type="evidence" value="ECO:0007669"/>
    <property type="project" value="UniProtKB-SubCell"/>
</dbReference>
<keyword evidence="6 8" id="KW-0472">Membrane</keyword>
<comment type="caution">
    <text evidence="9">The sequence shown here is derived from an EMBL/GenBank/DDBJ whole genome shotgun (WGS) entry which is preliminary data.</text>
</comment>
<keyword evidence="4 8" id="KW-0812">Transmembrane</keyword>